<organism evidence="7 8">
    <name type="scientific">Fodinisporobacter ferrooxydans</name>
    <dbReference type="NCBI Taxonomy" id="2901836"/>
    <lineage>
        <taxon>Bacteria</taxon>
        <taxon>Bacillati</taxon>
        <taxon>Bacillota</taxon>
        <taxon>Bacilli</taxon>
        <taxon>Bacillales</taxon>
        <taxon>Alicyclobacillaceae</taxon>
        <taxon>Fodinisporobacter</taxon>
    </lineage>
</organism>
<reference evidence="7" key="1">
    <citation type="submission" date="2021-12" db="EMBL/GenBank/DDBJ databases">
        <title>Alicyclobacillaceae gen. nov., sp. nov., isolated from chalcocite enrichment system.</title>
        <authorList>
            <person name="Jiang Z."/>
        </authorList>
    </citation>
    <scope>NUCLEOTIDE SEQUENCE</scope>
    <source>
        <strain evidence="7">MYW30-H2</strain>
    </source>
</reference>
<evidence type="ECO:0000313" key="8">
    <source>
        <dbReference type="Proteomes" id="UP000830167"/>
    </source>
</evidence>
<keyword evidence="3" id="KW-0238">DNA-binding</keyword>
<dbReference type="PANTHER" id="PTHR34294">
    <property type="entry name" value="TRANSCRIPTIONAL REGULATOR-RELATED"/>
    <property type="match status" value="1"/>
</dbReference>
<dbReference type="PANTHER" id="PTHR34294:SF5">
    <property type="entry name" value="CENTRAL GLYCOLYTIC GENES REGULATOR"/>
    <property type="match status" value="1"/>
</dbReference>
<evidence type="ECO:0000256" key="2">
    <source>
        <dbReference type="ARBA" id="ARBA00023015"/>
    </source>
</evidence>
<comment type="similarity">
    <text evidence="1">Belongs to the SorC transcriptional regulatory family.</text>
</comment>
<keyword evidence="4" id="KW-0804">Transcription</keyword>
<dbReference type="InterPro" id="IPR036390">
    <property type="entry name" value="WH_DNA-bd_sf"/>
</dbReference>
<protein>
    <recommendedName>
        <fullName evidence="9">Sugar-binding domain-containing protein</fullName>
    </recommendedName>
</protein>
<dbReference type="Pfam" id="PF04198">
    <property type="entry name" value="Sugar-bind"/>
    <property type="match status" value="1"/>
</dbReference>
<dbReference type="Gene3D" id="1.10.10.10">
    <property type="entry name" value="Winged helix-like DNA-binding domain superfamily/Winged helix DNA-binding domain"/>
    <property type="match status" value="1"/>
</dbReference>
<dbReference type="RefSeq" id="WP_347437943.1">
    <property type="nucleotide sequence ID" value="NZ_CP089291.1"/>
</dbReference>
<dbReference type="SUPFAM" id="SSF46785">
    <property type="entry name" value="Winged helix' DNA-binding domain"/>
    <property type="match status" value="1"/>
</dbReference>
<dbReference type="Gene3D" id="3.40.50.1360">
    <property type="match status" value="1"/>
</dbReference>
<dbReference type="Pfam" id="PF21715">
    <property type="entry name" value="CggR_N"/>
    <property type="match status" value="1"/>
</dbReference>
<proteinExistence type="inferred from homology"/>
<keyword evidence="8" id="KW-1185">Reference proteome</keyword>
<dbReference type="SUPFAM" id="SSF100950">
    <property type="entry name" value="NagB/RpiA/CoA transferase-like"/>
    <property type="match status" value="1"/>
</dbReference>
<dbReference type="EMBL" id="CP089291">
    <property type="protein sequence ID" value="UOF91255.1"/>
    <property type="molecule type" value="Genomic_DNA"/>
</dbReference>
<evidence type="ECO:0000313" key="7">
    <source>
        <dbReference type="EMBL" id="UOF91255.1"/>
    </source>
</evidence>
<feature type="domain" description="CggR N-terminal DNA binding" evidence="6">
    <location>
        <begin position="19"/>
        <end position="88"/>
    </location>
</feature>
<dbReference type="InterPro" id="IPR037171">
    <property type="entry name" value="NagB/RpiA_transferase-like"/>
</dbReference>
<evidence type="ECO:0000256" key="4">
    <source>
        <dbReference type="ARBA" id="ARBA00023163"/>
    </source>
</evidence>
<name>A0ABY4CL64_9BACL</name>
<gene>
    <name evidence="7" type="ORF">LSG31_03075</name>
</gene>
<dbReference type="InterPro" id="IPR007324">
    <property type="entry name" value="Sugar-bd_dom_put"/>
</dbReference>
<dbReference type="InterPro" id="IPR048715">
    <property type="entry name" value="CggR_N"/>
</dbReference>
<accession>A0ABY4CL64</accession>
<evidence type="ECO:0000259" key="6">
    <source>
        <dbReference type="Pfam" id="PF21715"/>
    </source>
</evidence>
<dbReference type="InterPro" id="IPR051054">
    <property type="entry name" value="SorC_transcr_regulators"/>
</dbReference>
<evidence type="ECO:0000256" key="3">
    <source>
        <dbReference type="ARBA" id="ARBA00023125"/>
    </source>
</evidence>
<dbReference type="InterPro" id="IPR036388">
    <property type="entry name" value="WH-like_DNA-bd_sf"/>
</dbReference>
<evidence type="ECO:0008006" key="9">
    <source>
        <dbReference type="Google" id="ProtNLM"/>
    </source>
</evidence>
<evidence type="ECO:0000256" key="1">
    <source>
        <dbReference type="ARBA" id="ARBA00010466"/>
    </source>
</evidence>
<keyword evidence="2" id="KW-0805">Transcription regulation</keyword>
<evidence type="ECO:0000259" key="5">
    <source>
        <dbReference type="Pfam" id="PF04198"/>
    </source>
</evidence>
<feature type="domain" description="Sugar-binding" evidence="5">
    <location>
        <begin position="91"/>
        <end position="337"/>
    </location>
</feature>
<sequence>MKDLVSIQQKLVPDLLQTMQWRYQILQRIFLTQPIGRRTLAQSLNTTERILRSEVEFFKQQGLLAVESVGMHITDSGLSLLRDLDQVMRDVSGISSLEAQVSERLGIDQVIIVNGDSDEDPLIKRELGYATAVWLRQEIRSGDTIAVTGGTTIAMLAEMMPSLAHGMDVQVVPARGGLGENVEYQANTIASRLAAKLGGTNKMLHVPDFVSEDVYQSLLAEPHVRERLAMIQSARIVIHGIGEALKMARRRQLPEETIRLLDSGHAIAEAFGYYFDQTGQIVHVMNTVGLRLGDLKKIERIVGVAGGRSKAHAIVAVAKGCRQDVLVTDEGAARAIIQL</sequence>
<dbReference type="Proteomes" id="UP000830167">
    <property type="component" value="Chromosome"/>
</dbReference>